<dbReference type="EMBL" id="FUZF01000002">
    <property type="protein sequence ID" value="SKB48023.1"/>
    <property type="molecule type" value="Genomic_DNA"/>
</dbReference>
<gene>
    <name evidence="2" type="ORF">SAMN05660841_00778</name>
</gene>
<dbReference type="SUPFAM" id="SSF55729">
    <property type="entry name" value="Acyl-CoA N-acyltransferases (Nat)"/>
    <property type="match status" value="1"/>
</dbReference>
<dbReference type="RefSeq" id="WP_079641376.1">
    <property type="nucleotide sequence ID" value="NZ_FUZF01000002.1"/>
</dbReference>
<reference evidence="3" key="1">
    <citation type="submission" date="2017-02" db="EMBL/GenBank/DDBJ databases">
        <authorList>
            <person name="Varghese N."/>
            <person name="Submissions S."/>
        </authorList>
    </citation>
    <scope>NUCLEOTIDE SEQUENCE [LARGE SCALE GENOMIC DNA]</scope>
    <source>
        <strain evidence="3">DSM 24091</strain>
    </source>
</reference>
<protein>
    <submittedName>
        <fullName evidence="2">Protein N-acetyltransferase, RimJ/RimL family</fullName>
    </submittedName>
</protein>
<evidence type="ECO:0000313" key="3">
    <source>
        <dbReference type="Proteomes" id="UP000190150"/>
    </source>
</evidence>
<dbReference type="Pfam" id="PF13302">
    <property type="entry name" value="Acetyltransf_3"/>
    <property type="match status" value="1"/>
</dbReference>
<name>A0A1T5BMC3_9SPHI</name>
<dbReference type="InterPro" id="IPR000182">
    <property type="entry name" value="GNAT_dom"/>
</dbReference>
<dbReference type="STRING" id="1513896.SAMN05660841_00778"/>
<keyword evidence="2" id="KW-0808">Transferase</keyword>
<dbReference type="PROSITE" id="PS51186">
    <property type="entry name" value="GNAT"/>
    <property type="match status" value="1"/>
</dbReference>
<dbReference type="Proteomes" id="UP000190150">
    <property type="component" value="Unassembled WGS sequence"/>
</dbReference>
<dbReference type="GO" id="GO:0016747">
    <property type="term" value="F:acyltransferase activity, transferring groups other than amino-acyl groups"/>
    <property type="evidence" value="ECO:0007669"/>
    <property type="project" value="InterPro"/>
</dbReference>
<evidence type="ECO:0000313" key="2">
    <source>
        <dbReference type="EMBL" id="SKB48023.1"/>
    </source>
</evidence>
<keyword evidence="3" id="KW-1185">Reference proteome</keyword>
<dbReference type="Gene3D" id="3.40.630.30">
    <property type="match status" value="1"/>
</dbReference>
<dbReference type="AlphaFoldDB" id="A0A1T5BMC3"/>
<dbReference type="PANTHER" id="PTHR43415:SF3">
    <property type="entry name" value="GNAT-FAMILY ACETYLTRANSFERASE"/>
    <property type="match status" value="1"/>
</dbReference>
<sequence>MDNLVYIRPLVLSDANVSYQWRNDSDIWKYTEFKPDRYISLETEQEWIKGKLENKDERRFAICLKENNQYIGNIQLLNINNGLASFHIFIGEKSLWGNGIGKQATKLILKYAFFELGLKRVLLEVNPLNISACKTYERMGFVAVGSNEGNGFIKMKLNKKEFPI</sequence>
<dbReference type="OrthoDB" id="6290225at2"/>
<dbReference type="InterPro" id="IPR016181">
    <property type="entry name" value="Acyl_CoA_acyltransferase"/>
</dbReference>
<dbReference type="PANTHER" id="PTHR43415">
    <property type="entry name" value="SPERMIDINE N(1)-ACETYLTRANSFERASE"/>
    <property type="match status" value="1"/>
</dbReference>
<feature type="domain" description="N-acetyltransferase" evidence="1">
    <location>
        <begin position="5"/>
        <end position="160"/>
    </location>
</feature>
<accession>A0A1T5BMC3</accession>
<organism evidence="2 3">
    <name type="scientific">Sphingobacterium nematocida</name>
    <dbReference type="NCBI Taxonomy" id="1513896"/>
    <lineage>
        <taxon>Bacteria</taxon>
        <taxon>Pseudomonadati</taxon>
        <taxon>Bacteroidota</taxon>
        <taxon>Sphingobacteriia</taxon>
        <taxon>Sphingobacteriales</taxon>
        <taxon>Sphingobacteriaceae</taxon>
        <taxon>Sphingobacterium</taxon>
    </lineage>
</organism>
<evidence type="ECO:0000259" key="1">
    <source>
        <dbReference type="PROSITE" id="PS51186"/>
    </source>
</evidence>
<proteinExistence type="predicted"/>